<keyword evidence="1" id="KW-1133">Transmembrane helix</keyword>
<evidence type="ECO:0000313" key="3">
    <source>
        <dbReference type="Proteomes" id="UP000515511"/>
    </source>
</evidence>
<feature type="transmembrane region" description="Helical" evidence="1">
    <location>
        <begin position="200"/>
        <end position="225"/>
    </location>
</feature>
<keyword evidence="1" id="KW-0812">Transmembrane</keyword>
<evidence type="ECO:0000256" key="1">
    <source>
        <dbReference type="SAM" id="Phobius"/>
    </source>
</evidence>
<dbReference type="PANTHER" id="PTHR35007">
    <property type="entry name" value="INTEGRAL MEMBRANE PROTEIN-RELATED"/>
    <property type="match status" value="1"/>
</dbReference>
<dbReference type="Proteomes" id="UP000515511">
    <property type="component" value="Chromosome"/>
</dbReference>
<dbReference type="EMBL" id="CP043641">
    <property type="protein sequence ID" value="QNE37613.1"/>
    <property type="molecule type" value="Genomic_DNA"/>
</dbReference>
<keyword evidence="1" id="KW-0472">Membrane</keyword>
<name>A0A7G6YGJ8_9MICO</name>
<sequence length="233" mass="23602">MAAVAAAWGVAEYAGASIAPALRGAAEALRDRAGAERDIATALAGPRATARLMSWLPAVGVAMAYGIGVDVIGTLVTGPLGWVAAISGGGLLVAGRSWTRSLIRSASRAGPVPGIEHDLTAIALAGGLSVPAARATIADVARRVGLDLVAEGDTSVDRVLRIAERAGAPAIELLAAEARQERRTARADGRRRAELLAVRLLLPLGVCVLPAFVLLGVVPVILAMMSSTIAGLS</sequence>
<feature type="transmembrane region" description="Helical" evidence="1">
    <location>
        <begin position="82"/>
        <end position="99"/>
    </location>
</feature>
<feature type="transmembrane region" description="Helical" evidence="1">
    <location>
        <begin position="55"/>
        <end position="76"/>
    </location>
</feature>
<accession>A0A7G6YGJ8</accession>
<evidence type="ECO:0008006" key="4">
    <source>
        <dbReference type="Google" id="ProtNLM"/>
    </source>
</evidence>
<organism evidence="2 3">
    <name type="scientific">Leifsonia shinshuensis</name>
    <dbReference type="NCBI Taxonomy" id="150026"/>
    <lineage>
        <taxon>Bacteria</taxon>
        <taxon>Bacillati</taxon>
        <taxon>Actinomycetota</taxon>
        <taxon>Actinomycetes</taxon>
        <taxon>Micrococcales</taxon>
        <taxon>Microbacteriaceae</taxon>
        <taxon>Leifsonia</taxon>
    </lineage>
</organism>
<evidence type="ECO:0000313" key="2">
    <source>
        <dbReference type="EMBL" id="QNE37613.1"/>
    </source>
</evidence>
<gene>
    <name evidence="2" type="ORF">F1C12_08530</name>
</gene>
<dbReference type="KEGG" id="lse:F1C12_08530"/>
<dbReference type="PANTHER" id="PTHR35007:SF4">
    <property type="entry name" value="CONSERVED TRANSMEMBRANE PROTEIN-RELATED"/>
    <property type="match status" value="1"/>
</dbReference>
<proteinExistence type="predicted"/>
<protein>
    <recommendedName>
        <fullName evidence="4">Type II secretion system protein GspF domain-containing protein</fullName>
    </recommendedName>
</protein>
<reference evidence="3" key="1">
    <citation type="submission" date="2019-09" db="EMBL/GenBank/DDBJ databases">
        <title>Antimicrobial potential of Antarctic Bacteria.</title>
        <authorList>
            <person name="Benaud N."/>
            <person name="Edwards R.J."/>
            <person name="Ferrari B.C."/>
        </authorList>
    </citation>
    <scope>NUCLEOTIDE SEQUENCE [LARGE SCALE GENOMIC DNA]</scope>
    <source>
        <strain evidence="3">INR9</strain>
    </source>
</reference>
<dbReference type="AlphaFoldDB" id="A0A7G6YGJ8"/>